<gene>
    <name evidence="6" type="ORF">METZ01_LOCUS48046</name>
</gene>
<comment type="cofactor">
    <cofactor evidence="1">
        <name>thiamine diphosphate</name>
        <dbReference type="ChEBI" id="CHEBI:58937"/>
    </cofactor>
</comment>
<accession>A0A381RTJ4</accession>
<dbReference type="Pfam" id="PF02779">
    <property type="entry name" value="Transket_pyr"/>
    <property type="match status" value="1"/>
</dbReference>
<dbReference type="PANTHER" id="PTHR43257">
    <property type="entry name" value="PYRUVATE DEHYDROGENASE E1 COMPONENT BETA SUBUNIT"/>
    <property type="match status" value="1"/>
</dbReference>
<evidence type="ECO:0000259" key="5">
    <source>
        <dbReference type="SMART" id="SM00861"/>
    </source>
</evidence>
<dbReference type="InterPro" id="IPR029061">
    <property type="entry name" value="THDP-binding"/>
</dbReference>
<dbReference type="FunFam" id="3.40.50.970:FF:000001">
    <property type="entry name" value="Pyruvate dehydrogenase E1 beta subunit"/>
    <property type="match status" value="1"/>
</dbReference>
<feature type="compositionally biased region" description="Basic and acidic residues" evidence="4">
    <location>
        <begin position="232"/>
        <end position="252"/>
    </location>
</feature>
<dbReference type="InterPro" id="IPR033248">
    <property type="entry name" value="Transketolase_C"/>
</dbReference>
<dbReference type="EMBL" id="UINC01002303">
    <property type="protein sequence ID" value="SUZ95192.1"/>
    <property type="molecule type" value="Genomic_DNA"/>
</dbReference>
<evidence type="ECO:0000256" key="1">
    <source>
        <dbReference type="ARBA" id="ARBA00001964"/>
    </source>
</evidence>
<dbReference type="Pfam" id="PF02780">
    <property type="entry name" value="Transketolase_C"/>
    <property type="match status" value="1"/>
</dbReference>
<dbReference type="SUPFAM" id="SSF52518">
    <property type="entry name" value="Thiamin diphosphate-binding fold (THDP-binding)"/>
    <property type="match status" value="2"/>
</dbReference>
<dbReference type="InterPro" id="IPR005475">
    <property type="entry name" value="Transketolase-like_Pyr-bd"/>
</dbReference>
<name>A0A381RTJ4_9ZZZZ</name>
<dbReference type="SMART" id="SM00861">
    <property type="entry name" value="Transket_pyr"/>
    <property type="match status" value="1"/>
</dbReference>
<keyword evidence="3" id="KW-0786">Thiamine pyrophosphate</keyword>
<protein>
    <recommendedName>
        <fullName evidence="5">Transketolase-like pyrimidine-binding domain-containing protein</fullName>
    </recommendedName>
</protein>
<evidence type="ECO:0000313" key="6">
    <source>
        <dbReference type="EMBL" id="SUZ95192.1"/>
    </source>
</evidence>
<organism evidence="6">
    <name type="scientific">marine metagenome</name>
    <dbReference type="NCBI Taxonomy" id="408172"/>
    <lineage>
        <taxon>unclassified sequences</taxon>
        <taxon>metagenomes</taxon>
        <taxon>ecological metagenomes</taxon>
    </lineage>
</organism>
<evidence type="ECO:0000256" key="3">
    <source>
        <dbReference type="ARBA" id="ARBA00023052"/>
    </source>
</evidence>
<dbReference type="CDD" id="cd07036">
    <property type="entry name" value="TPP_PYR_E1-PDHc-beta_like"/>
    <property type="match status" value="1"/>
</dbReference>
<feature type="region of interest" description="Disordered" evidence="4">
    <location>
        <begin position="231"/>
        <end position="252"/>
    </location>
</feature>
<dbReference type="PANTHER" id="PTHR43257:SF2">
    <property type="entry name" value="PYRUVATE DEHYDROGENASE E1 COMPONENT SUBUNIT BETA"/>
    <property type="match status" value="1"/>
</dbReference>
<dbReference type="InterPro" id="IPR009014">
    <property type="entry name" value="Transketo_C/PFOR_II"/>
</dbReference>
<dbReference type="CDD" id="cd02000">
    <property type="entry name" value="TPP_E1_PDC_ADC_BCADC"/>
    <property type="match status" value="1"/>
</dbReference>
<proteinExistence type="predicted"/>
<reference evidence="6" key="1">
    <citation type="submission" date="2018-05" db="EMBL/GenBank/DDBJ databases">
        <authorList>
            <person name="Lanie J.A."/>
            <person name="Ng W.-L."/>
            <person name="Kazmierczak K.M."/>
            <person name="Andrzejewski T.M."/>
            <person name="Davidsen T.M."/>
            <person name="Wayne K.J."/>
            <person name="Tettelin H."/>
            <person name="Glass J.I."/>
            <person name="Rusch D."/>
            <person name="Podicherti R."/>
            <person name="Tsui H.-C.T."/>
            <person name="Winkler M.E."/>
        </authorList>
    </citation>
    <scope>NUCLEOTIDE SEQUENCE</scope>
</reference>
<dbReference type="SUPFAM" id="SSF52922">
    <property type="entry name" value="TK C-terminal domain-like"/>
    <property type="match status" value="1"/>
</dbReference>
<feature type="domain" description="Transketolase-like pyrimidine-binding" evidence="5">
    <location>
        <begin position="324"/>
        <end position="500"/>
    </location>
</feature>
<sequence>MVLARELDTKMVIMLKQGKAFFHMGCSGHEASQMAAAVAIRPGVDWSYPYYRDGAYCLGLGMTSKAQLLGFLAREADPNSGGRQMPQHYSDRQLRIVSQSSPTGTQYLQAVGCALARRMEKTREVVYVSSGEGTTSQGDFHEALNWASNAKAPVIFHIQDNEYAISTHKSEQSASSVFSMASGYKSLSRYEVNGTNFFETNLAFKQAIDRARKGKGPSIIVSNVVRLLPHSSSDDQRKYRTPEELEENRKRDPLTILEDQCIQEKMFSAQDFEKIRDQISKQVDEESKWAESQEHPDADKALDHIYSHKVPMDEPDLNPMGNKVVIVDAVNHALKEEMARNDKMVIYGQDIADPKGGVFTATKGLSDTFGKDRVFNSPLAESSIVGTAIGMAVTGYKPVVEIQFGDYIWTAMMQIQNELITMRYRSNNEWNCPVVIRVPVGGYIHGGPYHSQSIDSYFFHMPGILVAYPSNAADAKGLLKAACRMDDPVMIFEHKGLYRQGYASSPEPDNNYILPFGKAKLIQDGDELTIVTWGAMVQKCIEAIKISEMDQGQIDLIDIRTLNPIDWDTIYSSVKKTGKLLIVHEDTLTGGVGAEIAAKVSQDLFENLDGPIKRVAAKDCHIPYSAVLEIEILPQTDQIIEALNNLMEY</sequence>
<dbReference type="AlphaFoldDB" id="A0A381RTJ4"/>
<dbReference type="FunFam" id="3.40.50.920:FF:000001">
    <property type="entry name" value="Pyruvate dehydrogenase E1 beta subunit"/>
    <property type="match status" value="1"/>
</dbReference>
<dbReference type="Gene3D" id="3.40.50.970">
    <property type="match status" value="2"/>
</dbReference>
<dbReference type="Gene3D" id="3.40.50.920">
    <property type="match status" value="1"/>
</dbReference>
<dbReference type="GO" id="GO:0016624">
    <property type="term" value="F:oxidoreductase activity, acting on the aldehyde or oxo group of donors, disulfide as acceptor"/>
    <property type="evidence" value="ECO:0007669"/>
    <property type="project" value="InterPro"/>
</dbReference>
<keyword evidence="2" id="KW-0560">Oxidoreductase</keyword>
<dbReference type="InterPro" id="IPR001017">
    <property type="entry name" value="DH_E1"/>
</dbReference>
<evidence type="ECO:0000256" key="2">
    <source>
        <dbReference type="ARBA" id="ARBA00023002"/>
    </source>
</evidence>
<evidence type="ECO:0000256" key="4">
    <source>
        <dbReference type="SAM" id="MobiDB-lite"/>
    </source>
</evidence>
<dbReference type="Pfam" id="PF00676">
    <property type="entry name" value="E1_dh"/>
    <property type="match status" value="1"/>
</dbReference>